<dbReference type="InterPro" id="IPR033756">
    <property type="entry name" value="YlxH/NBP35"/>
</dbReference>
<dbReference type="Proteomes" id="UP000187891">
    <property type="component" value="Unassembled WGS sequence"/>
</dbReference>
<keyword evidence="7 8" id="KW-0472">Membrane</keyword>
<gene>
    <name evidence="11" type="primary">ywqD</name>
    <name evidence="11" type="ORF">DSM25559_2409</name>
</gene>
<dbReference type="InterPro" id="IPR005702">
    <property type="entry name" value="Wzc-like_C"/>
</dbReference>
<feature type="transmembrane region" description="Helical" evidence="8">
    <location>
        <begin position="36"/>
        <end position="56"/>
    </location>
</feature>
<dbReference type="InterPro" id="IPR050445">
    <property type="entry name" value="Bact_polysacc_biosynth/exp"/>
</dbReference>
<organism evidence="11 12">
    <name type="scientific">Agrobacterium rosae</name>
    <dbReference type="NCBI Taxonomy" id="1972867"/>
    <lineage>
        <taxon>Bacteria</taxon>
        <taxon>Pseudomonadati</taxon>
        <taxon>Pseudomonadota</taxon>
        <taxon>Alphaproteobacteria</taxon>
        <taxon>Hyphomicrobiales</taxon>
        <taxon>Rhizobiaceae</taxon>
        <taxon>Rhizobium/Agrobacterium group</taxon>
        <taxon>Agrobacterium</taxon>
    </lineage>
</organism>
<sequence length="782" mass="85856">MHHKTFRSNMNFPDQSKDADTFIDLDRLWAAVVRRANIIAACVIATMVLAGLYLVLATPVYTAMTQVLLDESLSRYAEDETPVPAAQVVDNRIASAVEVLKSKEMALTVVDKAALDQNETIINPPMSPVDLIKSSVKGVVDLLTPNSPPASEEAMRNGRREKAAAVIQQALTVERVGRSSVISISIRSIDRQLATQIAKTYANSYLTEQLNANFDATERASVWLQERLTDLNQRSQAASFAVEKYKSDNNIVSSRGELMSESQLSDLNGQLIAAQADAATASARYTQYKSITDQGPDNAVNNAIVSARDTDNTVIQDLRKRYIAISDRERGVVQQFGKDHPQAIALESEKSDLARQIYQELLQLTGGFKNEFDVTQSRVQSLRENIDRVAGRNSEANMTMVKLRELEQQAAALKTLYESYLGRFEEASQKQSFPIAKARVISEAGLPTSPSSPRKTMTMALSIILGLMLGGGVAAVLEFRDRYFHTGNDVRDSLRMRFLGYLPFIGEKGVETAKSETGAATPEIPETDIEDNGQVSFQKMLRLAVDSPRSSFTETLRNVKLTADVVIQERQCRVIGVISCLPNEGKSVVALNLAGLIATTGKRTLVVDADIRNPGLSRMLTTRQSAGLVEVVLDEVPWTKAVKVDSRTKMGILPVSTSNQFAHSSELLASSGMRKFMDSAREACDYIIVDLAPVVPVIDAKAFASQVDGFVFVTEWGKTPIQMVQNLMSHEPQIANKTLGIVLNKTDMTELQRYAGPGGSEHYHEQFSAYYGDAKKPVSEPA</sequence>
<dbReference type="GO" id="GO:0005886">
    <property type="term" value="C:plasma membrane"/>
    <property type="evidence" value="ECO:0007669"/>
    <property type="project" value="UniProtKB-SubCell"/>
</dbReference>
<dbReference type="Pfam" id="PF13807">
    <property type="entry name" value="GNVR"/>
    <property type="match status" value="1"/>
</dbReference>
<dbReference type="InterPro" id="IPR003856">
    <property type="entry name" value="LPS_length_determ_N"/>
</dbReference>
<keyword evidence="5" id="KW-0067">ATP-binding</keyword>
<dbReference type="SUPFAM" id="SSF52540">
    <property type="entry name" value="P-loop containing nucleoside triphosphate hydrolases"/>
    <property type="match status" value="1"/>
</dbReference>
<dbReference type="GO" id="GO:0005524">
    <property type="term" value="F:ATP binding"/>
    <property type="evidence" value="ECO:0007669"/>
    <property type="project" value="UniProtKB-KW"/>
</dbReference>
<evidence type="ECO:0000256" key="4">
    <source>
        <dbReference type="ARBA" id="ARBA00022741"/>
    </source>
</evidence>
<dbReference type="InterPro" id="IPR005700">
    <property type="entry name" value="EPS_ExoP-like"/>
</dbReference>
<evidence type="ECO:0000313" key="11">
    <source>
        <dbReference type="EMBL" id="SCX23516.1"/>
    </source>
</evidence>
<evidence type="ECO:0000256" key="5">
    <source>
        <dbReference type="ARBA" id="ARBA00022840"/>
    </source>
</evidence>
<dbReference type="NCBIfam" id="TIGR01007">
    <property type="entry name" value="eps_fam"/>
    <property type="match status" value="1"/>
</dbReference>
<keyword evidence="11" id="KW-0418">Kinase</keyword>
<dbReference type="STRING" id="1907666.DSM25559_2409"/>
<comment type="subcellular location">
    <subcellularLocation>
        <location evidence="1">Cell membrane</location>
        <topology evidence="1">Multi-pass membrane protein</topology>
    </subcellularLocation>
</comment>
<evidence type="ECO:0000259" key="10">
    <source>
        <dbReference type="Pfam" id="PF13807"/>
    </source>
</evidence>
<dbReference type="CDD" id="cd05387">
    <property type="entry name" value="BY-kinase"/>
    <property type="match status" value="1"/>
</dbReference>
<evidence type="ECO:0000259" key="9">
    <source>
        <dbReference type="Pfam" id="PF02706"/>
    </source>
</evidence>
<dbReference type="PANTHER" id="PTHR32309:SF13">
    <property type="entry name" value="FERRIC ENTEROBACTIN TRANSPORT PROTEIN FEPE"/>
    <property type="match status" value="1"/>
</dbReference>
<evidence type="ECO:0000256" key="6">
    <source>
        <dbReference type="ARBA" id="ARBA00022989"/>
    </source>
</evidence>
<name>A0A1R3TND1_9HYPH</name>
<reference evidence="12" key="1">
    <citation type="submission" date="2016-10" db="EMBL/GenBank/DDBJ databases">
        <authorList>
            <person name="Wibberg D."/>
        </authorList>
    </citation>
    <scope>NUCLEOTIDE SEQUENCE [LARGE SCALE GENOMIC DNA]</scope>
</reference>
<dbReference type="InterPro" id="IPR032807">
    <property type="entry name" value="GNVR"/>
</dbReference>
<dbReference type="AlphaFoldDB" id="A0A1R3TND1"/>
<evidence type="ECO:0000256" key="7">
    <source>
        <dbReference type="ARBA" id="ARBA00023136"/>
    </source>
</evidence>
<dbReference type="EMBL" id="FMUE01000005">
    <property type="protein sequence ID" value="SCX23516.1"/>
    <property type="molecule type" value="Genomic_DNA"/>
</dbReference>
<accession>A0A1R3TND1</accession>
<dbReference type="EC" id="2.7.10.2" evidence="11"/>
<feature type="domain" description="Tyrosine-protein kinase G-rich" evidence="10">
    <location>
        <begin position="406"/>
        <end position="476"/>
    </location>
</feature>
<dbReference type="GO" id="GO:0004715">
    <property type="term" value="F:non-membrane spanning protein tyrosine kinase activity"/>
    <property type="evidence" value="ECO:0007669"/>
    <property type="project" value="UniProtKB-EC"/>
</dbReference>
<keyword evidence="4" id="KW-0547">Nucleotide-binding</keyword>
<dbReference type="Gene3D" id="3.40.50.300">
    <property type="entry name" value="P-loop containing nucleotide triphosphate hydrolases"/>
    <property type="match status" value="1"/>
</dbReference>
<proteinExistence type="predicted"/>
<dbReference type="NCBIfam" id="TIGR01005">
    <property type="entry name" value="eps_transp_fam"/>
    <property type="match status" value="1"/>
</dbReference>
<dbReference type="Pfam" id="PF02706">
    <property type="entry name" value="Wzz"/>
    <property type="match status" value="1"/>
</dbReference>
<dbReference type="PANTHER" id="PTHR32309">
    <property type="entry name" value="TYROSINE-PROTEIN KINASE"/>
    <property type="match status" value="1"/>
</dbReference>
<keyword evidence="6 8" id="KW-1133">Transmembrane helix</keyword>
<evidence type="ECO:0000256" key="2">
    <source>
        <dbReference type="ARBA" id="ARBA00022475"/>
    </source>
</evidence>
<evidence type="ECO:0000256" key="8">
    <source>
        <dbReference type="SAM" id="Phobius"/>
    </source>
</evidence>
<feature type="domain" description="Polysaccharide chain length determinant N-terminal" evidence="9">
    <location>
        <begin position="23"/>
        <end position="112"/>
    </location>
</feature>
<keyword evidence="11" id="KW-0808">Transferase</keyword>
<keyword evidence="2" id="KW-1003">Cell membrane</keyword>
<dbReference type="RefSeq" id="WP_077120049.1">
    <property type="nucleotide sequence ID" value="NZ_FMUE01000005.1"/>
</dbReference>
<evidence type="ECO:0000256" key="1">
    <source>
        <dbReference type="ARBA" id="ARBA00004651"/>
    </source>
</evidence>
<dbReference type="Pfam" id="PF10609">
    <property type="entry name" value="ParA"/>
    <property type="match status" value="1"/>
</dbReference>
<evidence type="ECO:0000313" key="12">
    <source>
        <dbReference type="Proteomes" id="UP000187891"/>
    </source>
</evidence>
<dbReference type="InterPro" id="IPR027417">
    <property type="entry name" value="P-loop_NTPase"/>
</dbReference>
<protein>
    <submittedName>
        <fullName evidence="11">Tyrosine-protein kinase YwqD</fullName>
        <ecNumber evidence="11">2.7.10.2</ecNumber>
    </submittedName>
</protein>
<keyword evidence="3 8" id="KW-0812">Transmembrane</keyword>
<evidence type="ECO:0000256" key="3">
    <source>
        <dbReference type="ARBA" id="ARBA00022692"/>
    </source>
</evidence>